<name>A0A4R1GHU3_9BACT</name>
<dbReference type="PANTHER" id="PTHR44936">
    <property type="entry name" value="SENSOR PROTEIN CREC"/>
    <property type="match status" value="1"/>
</dbReference>
<evidence type="ECO:0000313" key="8">
    <source>
        <dbReference type="EMBL" id="TCK06653.1"/>
    </source>
</evidence>
<keyword evidence="7" id="KW-0472">Membrane</keyword>
<keyword evidence="9" id="KW-1185">Reference proteome</keyword>
<dbReference type="Proteomes" id="UP000295777">
    <property type="component" value="Unassembled WGS sequence"/>
</dbReference>
<dbReference type="PANTHER" id="PTHR44936:SF10">
    <property type="entry name" value="SENSOR PROTEIN RSTB"/>
    <property type="match status" value="1"/>
</dbReference>
<dbReference type="EMBL" id="SMFV01000001">
    <property type="protein sequence ID" value="TCK06653.1"/>
    <property type="molecule type" value="Genomic_DNA"/>
</dbReference>
<protein>
    <recommendedName>
        <fullName evidence="2">histidine kinase</fullName>
        <ecNumber evidence="2">2.7.13.3</ecNumber>
    </recommendedName>
</protein>
<dbReference type="RefSeq" id="WP_132525391.1">
    <property type="nucleotide sequence ID" value="NZ_SMFV01000001.1"/>
</dbReference>
<dbReference type="AlphaFoldDB" id="A0A4R1GHU3"/>
<keyword evidence="4" id="KW-0547">Nucleotide-binding</keyword>
<dbReference type="GO" id="GO:0004673">
    <property type="term" value="F:protein histidine kinase activity"/>
    <property type="evidence" value="ECO:0007669"/>
    <property type="project" value="UniProtKB-EC"/>
</dbReference>
<evidence type="ECO:0000313" key="9">
    <source>
        <dbReference type="Proteomes" id="UP000295777"/>
    </source>
</evidence>
<reference evidence="8 9" key="1">
    <citation type="submission" date="2019-03" db="EMBL/GenBank/DDBJ databases">
        <title>Genomic Encyclopedia of Archaeal and Bacterial Type Strains, Phase II (KMG-II): from individual species to whole genera.</title>
        <authorList>
            <person name="Goeker M."/>
        </authorList>
    </citation>
    <scope>NUCLEOTIDE SEQUENCE [LARGE SCALE GENOMIC DNA]</scope>
    <source>
        <strain evidence="8 9">DSM 24425</strain>
    </source>
</reference>
<evidence type="ECO:0000256" key="4">
    <source>
        <dbReference type="ARBA" id="ARBA00022741"/>
    </source>
</evidence>
<evidence type="ECO:0000256" key="5">
    <source>
        <dbReference type="ARBA" id="ARBA00022777"/>
    </source>
</evidence>
<keyword evidence="7" id="KW-0812">Transmembrane</keyword>
<organism evidence="8 9">
    <name type="scientific">Phorcysia thermohydrogeniphila</name>
    <dbReference type="NCBI Taxonomy" id="936138"/>
    <lineage>
        <taxon>Bacteria</taxon>
        <taxon>Pseudomonadati</taxon>
        <taxon>Aquificota</taxon>
        <taxon>Aquificia</taxon>
        <taxon>Desulfurobacteriales</taxon>
        <taxon>Desulfurobacteriaceae</taxon>
        <taxon>Phorcysia</taxon>
    </lineage>
</organism>
<dbReference type="GO" id="GO:0005524">
    <property type="term" value="F:ATP binding"/>
    <property type="evidence" value="ECO:0007669"/>
    <property type="project" value="UniProtKB-KW"/>
</dbReference>
<keyword evidence="7" id="KW-1133">Transmembrane helix</keyword>
<dbReference type="InterPro" id="IPR036890">
    <property type="entry name" value="HATPase_C_sf"/>
</dbReference>
<feature type="transmembrane region" description="Helical" evidence="7">
    <location>
        <begin position="100"/>
        <end position="120"/>
    </location>
</feature>
<evidence type="ECO:0000256" key="3">
    <source>
        <dbReference type="ARBA" id="ARBA00022679"/>
    </source>
</evidence>
<dbReference type="EC" id="2.7.13.3" evidence="2"/>
<comment type="catalytic activity">
    <reaction evidence="1">
        <text>ATP + protein L-histidine = ADP + protein N-phospho-L-histidine.</text>
        <dbReference type="EC" id="2.7.13.3"/>
    </reaction>
</comment>
<sequence>MKFETKVILSVILSLTLGLSILNAVSVTLLKREIEKRVIREAELYSLLCQDNCTLPDYIVVSKGAIISDELKPVLKKKEKIFWINTRHIKNKLKEAALTIFLWEVTLLLFLSIVTAKFINRYLRQEKEIRDYLKIILLVFTHKLGNFLSLQRINLELIKSKCGPSKPLRRMEEGYELMEKNFFQLLSAVKELGSNEEVEPLNLKELIEELLKHFSHLLSEKKIYLSLKDVHFSMKRSDAENLFFFLLDNAFKYSSSKIWVRLGNLKGRPYFALCNDVSSAPLKGSGVGLELVKFICERYGIRYQVKRGRTFCIFLHF</sequence>
<keyword evidence="6" id="KW-0067">ATP-binding</keyword>
<accession>A0A4R1GHU3</accession>
<evidence type="ECO:0000256" key="6">
    <source>
        <dbReference type="ARBA" id="ARBA00022840"/>
    </source>
</evidence>
<proteinExistence type="predicted"/>
<dbReference type="OrthoDB" id="12326at2"/>
<evidence type="ECO:0000256" key="2">
    <source>
        <dbReference type="ARBA" id="ARBA00012438"/>
    </source>
</evidence>
<evidence type="ECO:0000256" key="1">
    <source>
        <dbReference type="ARBA" id="ARBA00000085"/>
    </source>
</evidence>
<keyword evidence="5" id="KW-0418">Kinase</keyword>
<comment type="caution">
    <text evidence="8">The sequence shown here is derived from an EMBL/GenBank/DDBJ whole genome shotgun (WGS) entry which is preliminary data.</text>
</comment>
<dbReference type="SUPFAM" id="SSF55874">
    <property type="entry name" value="ATPase domain of HSP90 chaperone/DNA topoisomerase II/histidine kinase"/>
    <property type="match status" value="1"/>
</dbReference>
<dbReference type="Gene3D" id="3.30.565.10">
    <property type="entry name" value="Histidine kinase-like ATPase, C-terminal domain"/>
    <property type="match status" value="1"/>
</dbReference>
<evidence type="ECO:0000256" key="7">
    <source>
        <dbReference type="SAM" id="Phobius"/>
    </source>
</evidence>
<gene>
    <name evidence="8" type="ORF">CLV27_0459</name>
</gene>
<keyword evidence="3" id="KW-0808">Transferase</keyword>
<dbReference type="InterPro" id="IPR050980">
    <property type="entry name" value="2C_sensor_his_kinase"/>
</dbReference>